<evidence type="ECO:0000313" key="3">
    <source>
        <dbReference type="EMBL" id="KKL68469.1"/>
    </source>
</evidence>
<evidence type="ECO:0000259" key="1">
    <source>
        <dbReference type="Pfam" id="PF10979"/>
    </source>
</evidence>
<protein>
    <submittedName>
        <fullName evidence="3">Uncharacterized protein</fullName>
    </submittedName>
</protein>
<name>A0A0F9E398_9ZZZZ</name>
<feature type="domain" description="DUF2786" evidence="1">
    <location>
        <begin position="4"/>
        <end position="46"/>
    </location>
</feature>
<evidence type="ECO:0000259" key="2">
    <source>
        <dbReference type="Pfam" id="PF23771"/>
    </source>
</evidence>
<dbReference type="Pfam" id="PF10979">
    <property type="entry name" value="DUF2786"/>
    <property type="match status" value="1"/>
</dbReference>
<sequence>MDDKILDKIQKLSAHAESAEQIGNVAEAQAFATKVQAMLFQHKLSMAEVKGFRPPDDIGVVPLDWEKYGLKVKQARCQWADQLAGIVASANFCRLMCSRHSNALTFIGHKEDCEVTEYLFIVMFRAAEKIAEKAYCKEFYRCRDRGDVKAARGFKAAFLDAFVNRIFERFGELKTQQEKEGWAAKEEKTSNALTIVKDTQVEVDDWMGKNLSTSRIGNRAPRVHVAGTTQGRAMADSVSLKANAIKESSGRPLPRRLRSL</sequence>
<comment type="caution">
    <text evidence="3">The sequence shown here is derived from an EMBL/GenBank/DDBJ whole genome shotgun (WGS) entry which is preliminary data.</text>
</comment>
<accession>A0A0F9E398</accession>
<reference evidence="3" key="1">
    <citation type="journal article" date="2015" name="Nature">
        <title>Complex archaea that bridge the gap between prokaryotes and eukaryotes.</title>
        <authorList>
            <person name="Spang A."/>
            <person name="Saw J.H."/>
            <person name="Jorgensen S.L."/>
            <person name="Zaremba-Niedzwiedzka K."/>
            <person name="Martijn J."/>
            <person name="Lind A.E."/>
            <person name="van Eijk R."/>
            <person name="Schleper C."/>
            <person name="Guy L."/>
            <person name="Ettema T.J."/>
        </authorList>
    </citation>
    <scope>NUCLEOTIDE SEQUENCE</scope>
</reference>
<organism evidence="3">
    <name type="scientific">marine sediment metagenome</name>
    <dbReference type="NCBI Taxonomy" id="412755"/>
    <lineage>
        <taxon>unclassified sequences</taxon>
        <taxon>metagenomes</taxon>
        <taxon>ecological metagenomes</taxon>
    </lineage>
</organism>
<gene>
    <name evidence="3" type="ORF">LCGC14_2124670</name>
</gene>
<dbReference type="Pfam" id="PF23771">
    <property type="entry name" value="DUF7168"/>
    <property type="match status" value="1"/>
</dbReference>
<feature type="domain" description="DUF7168" evidence="2">
    <location>
        <begin position="73"/>
        <end position="189"/>
    </location>
</feature>
<dbReference type="InterPro" id="IPR024498">
    <property type="entry name" value="DUF2786"/>
</dbReference>
<proteinExistence type="predicted"/>
<dbReference type="AlphaFoldDB" id="A0A0F9E398"/>
<dbReference type="InterPro" id="IPR055592">
    <property type="entry name" value="DUF7168"/>
</dbReference>
<dbReference type="EMBL" id="LAZR01026521">
    <property type="protein sequence ID" value="KKL68469.1"/>
    <property type="molecule type" value="Genomic_DNA"/>
</dbReference>